<dbReference type="Proteomes" id="UP001558101">
    <property type="component" value="Unassembled WGS sequence"/>
</dbReference>
<dbReference type="RefSeq" id="WP_368453910.1">
    <property type="nucleotide sequence ID" value="NZ_JBFQXQ010000002.1"/>
</dbReference>
<keyword evidence="2" id="KW-1185">Reference proteome</keyword>
<name>A0ABV3UIV6_9GAMM</name>
<dbReference type="EMBL" id="JBFQXQ010000002">
    <property type="protein sequence ID" value="MEX3173520.1"/>
    <property type="molecule type" value="Genomic_DNA"/>
</dbReference>
<comment type="caution">
    <text evidence="1">The sequence shown here is derived from an EMBL/GenBank/DDBJ whole genome shotgun (WGS) entry which is preliminary data.</text>
</comment>
<dbReference type="PANTHER" id="PTHR34413:SF2">
    <property type="entry name" value="PROPHAGE TAIL FIBER ASSEMBLY PROTEIN HOMOLOG TFAE-RELATED"/>
    <property type="match status" value="1"/>
</dbReference>
<accession>A0ABV3UIV6</accession>
<proteinExistence type="predicted"/>
<evidence type="ECO:0000313" key="1">
    <source>
        <dbReference type="EMBL" id="MEX3173520.1"/>
    </source>
</evidence>
<reference evidence="1 2" key="1">
    <citation type="submission" date="2024-07" db="EMBL/GenBank/DDBJ databases">
        <title>Genomes of novel Serratia strains from suburban soil.</title>
        <authorList>
            <person name="Markert E.X."/>
            <person name="Severe K."/>
            <person name="Severe L."/>
            <person name="Twing K.I."/>
            <person name="Ward L.M."/>
        </authorList>
    </citation>
    <scope>NUCLEOTIDE SEQUENCE [LARGE SCALE GENOMIC DNA]</scope>
    <source>
        <strain evidence="1 2">3C-UT</strain>
    </source>
</reference>
<organism evidence="1 2">
    <name type="scientific">Serratia quinivorans</name>
    <dbReference type="NCBI Taxonomy" id="137545"/>
    <lineage>
        <taxon>Bacteria</taxon>
        <taxon>Pseudomonadati</taxon>
        <taxon>Pseudomonadota</taxon>
        <taxon>Gammaproteobacteria</taxon>
        <taxon>Enterobacterales</taxon>
        <taxon>Yersiniaceae</taxon>
        <taxon>Serratia</taxon>
    </lineage>
</organism>
<dbReference type="PANTHER" id="PTHR34413">
    <property type="entry name" value="PROPHAGE TAIL FIBER ASSEMBLY PROTEIN HOMOLOG TFAE-RELATED-RELATED"/>
    <property type="match status" value="1"/>
</dbReference>
<dbReference type="Pfam" id="PF02413">
    <property type="entry name" value="Caudo_TAP"/>
    <property type="match status" value="1"/>
</dbReference>
<gene>
    <name evidence="1" type="ORF">AB4M04_15695</name>
</gene>
<protein>
    <submittedName>
        <fullName evidence="1">Tail fiber assembly protein</fullName>
    </submittedName>
</protein>
<sequence length="207" mass="22611">MSKYSTDLPTATLNDAGLAMTAGWLTVYSIEPVQREYQQAVLEYLPEGVGLPALSFLDKPTLPNKAGLVLVRSVDGTAWETLPDYRGQTVYSTVTGEPQTVAVIGDLPQEVTLEVPSTLFDKWDGKKWVTDAREQQQAAVDAAQQELMLRQQKAESAIAPLETAIRLNMATEAEKAALTAWETYSVLLNRVDTTTAPDVAWPQSPDA</sequence>
<dbReference type="InterPro" id="IPR051220">
    <property type="entry name" value="TFA_Chaperone"/>
</dbReference>
<dbReference type="InterPro" id="IPR003458">
    <property type="entry name" value="Phage_T4_Gp38_tail_assem"/>
</dbReference>
<evidence type="ECO:0000313" key="2">
    <source>
        <dbReference type="Proteomes" id="UP001558101"/>
    </source>
</evidence>